<organism evidence="2 3">
    <name type="scientific">Oryza meyeriana var. granulata</name>
    <dbReference type="NCBI Taxonomy" id="110450"/>
    <lineage>
        <taxon>Eukaryota</taxon>
        <taxon>Viridiplantae</taxon>
        <taxon>Streptophyta</taxon>
        <taxon>Embryophyta</taxon>
        <taxon>Tracheophyta</taxon>
        <taxon>Spermatophyta</taxon>
        <taxon>Magnoliopsida</taxon>
        <taxon>Liliopsida</taxon>
        <taxon>Poales</taxon>
        <taxon>Poaceae</taxon>
        <taxon>BOP clade</taxon>
        <taxon>Oryzoideae</taxon>
        <taxon>Oryzeae</taxon>
        <taxon>Oryzinae</taxon>
        <taxon>Oryza</taxon>
        <taxon>Oryza meyeriana</taxon>
    </lineage>
</organism>
<dbReference type="EMBL" id="SPHZ02000001">
    <property type="protein sequence ID" value="KAF0934123.1"/>
    <property type="molecule type" value="Genomic_DNA"/>
</dbReference>
<sequence length="107" mass="12057">MRQRLRPTGYNGSVYDQRLVPIRRMSSRQNVDVKIGSLSDTMDWGMPWSRTISVKKACATDSAEYGCANGMKWQYLLNLSTTVRMTDLPRTRGSASTKSRAISVHTP</sequence>
<evidence type="ECO:0000313" key="3">
    <source>
        <dbReference type="Proteomes" id="UP000479710"/>
    </source>
</evidence>
<dbReference type="Proteomes" id="UP000479710">
    <property type="component" value="Unassembled WGS sequence"/>
</dbReference>
<feature type="region of interest" description="Disordered" evidence="1">
    <location>
        <begin position="88"/>
        <end position="107"/>
    </location>
</feature>
<gene>
    <name evidence="2" type="ORF">E2562_022813</name>
</gene>
<protein>
    <submittedName>
        <fullName evidence="2">Uncharacterized protein</fullName>
    </submittedName>
</protein>
<feature type="compositionally biased region" description="Polar residues" evidence="1">
    <location>
        <begin position="93"/>
        <end position="107"/>
    </location>
</feature>
<accession>A0A6G1FBC1</accession>
<proteinExistence type="predicted"/>
<dbReference type="AlphaFoldDB" id="A0A6G1FBC1"/>
<name>A0A6G1FBC1_9ORYZ</name>
<reference evidence="2 3" key="1">
    <citation type="submission" date="2019-11" db="EMBL/GenBank/DDBJ databases">
        <title>Whole genome sequence of Oryza granulata.</title>
        <authorList>
            <person name="Li W."/>
        </authorList>
    </citation>
    <scope>NUCLEOTIDE SEQUENCE [LARGE SCALE GENOMIC DNA]</scope>
    <source>
        <strain evidence="3">cv. Menghai</strain>
        <tissue evidence="2">Leaf</tissue>
    </source>
</reference>
<keyword evidence="3" id="KW-1185">Reference proteome</keyword>
<evidence type="ECO:0000313" key="2">
    <source>
        <dbReference type="EMBL" id="KAF0934123.1"/>
    </source>
</evidence>
<evidence type="ECO:0000256" key="1">
    <source>
        <dbReference type="SAM" id="MobiDB-lite"/>
    </source>
</evidence>
<comment type="caution">
    <text evidence="2">The sequence shown here is derived from an EMBL/GenBank/DDBJ whole genome shotgun (WGS) entry which is preliminary data.</text>
</comment>